<keyword evidence="3" id="KW-1185">Reference proteome</keyword>
<gene>
    <name evidence="2" type="ORF">SAMN05660197_1613</name>
</gene>
<dbReference type="RefSeq" id="WP_084276039.1">
    <property type="nucleotide sequence ID" value="NZ_AP026671.1"/>
</dbReference>
<dbReference type="AlphaFoldDB" id="A0A1W1WU07"/>
<dbReference type="InterPro" id="IPR011125">
    <property type="entry name" value="Znf_HypF"/>
</dbReference>
<dbReference type="Pfam" id="PF07503">
    <property type="entry name" value="zf-HYPF"/>
    <property type="match status" value="1"/>
</dbReference>
<dbReference type="OrthoDB" id="189895at2"/>
<accession>A0A1W1WU07</accession>
<dbReference type="GO" id="GO:0051604">
    <property type="term" value="P:protein maturation"/>
    <property type="evidence" value="ECO:0007669"/>
    <property type="project" value="TreeGrafter"/>
</dbReference>
<dbReference type="PANTHER" id="PTHR42959">
    <property type="entry name" value="CARBAMOYLTRANSFERASE"/>
    <property type="match status" value="1"/>
</dbReference>
<dbReference type="STRING" id="1069081.SAMN05660197_1613"/>
<proteinExistence type="predicted"/>
<dbReference type="GO" id="GO:0016743">
    <property type="term" value="F:carboxyl- or carbamoyltransferase activity"/>
    <property type="evidence" value="ECO:0007669"/>
    <property type="project" value="TreeGrafter"/>
</dbReference>
<dbReference type="Proteomes" id="UP000192602">
    <property type="component" value="Unassembled WGS sequence"/>
</dbReference>
<sequence>MTLQFEYHSHTTYFLKRIHAVAELTNTSIKLEIKFPFIYVTFEENIEEFTKALDEHLYNSIFFKIVQVCEENPPSKGSLTYIPSSIALCPNCIKEMLDPSSRRYYYPFTSCNSCGYQSGFLIHYPFERPNTLLNFFKPCNECQEELESNPFRENYPLITCTECNIPIKLTDKKGSKVLFANEEEEYKQIFDIAANALKDGKRVRIKTFRGYKRFYLEKDNQSYVLINRLNEEFLVLPMEKRALFSIERPQLYLTSSSGEIVEACGVWDGFTTLLMASLNEDFCYFDEKEDADLFIDFDLPITFYEAPKYFINKHFSFFRPNSESLFPKYCNSSKTALIGSFLLHNGIIDKVEHFKEVETDSITVFQEEPIEHSSIRVQDLARAVFESVLKEHGITEPTVGVYFFNRVKFFYKKQVTKEVFDFGEIKFEPKRKVVEQFQKRFPKRYEAFEKQKNFILKAARLIGFDGNLDSFNKLSFSFGGKGGVSIDCRVEENSFDYSSFYASIMSFVLADADTKLIAYSIFESLGDFLSNQAVSIYRETKANHIVLCGAFIANSAFFSRFTRNAPMTKVNIEYPIDNESALVGVQ</sequence>
<evidence type="ECO:0000259" key="1">
    <source>
        <dbReference type="Pfam" id="PF07503"/>
    </source>
</evidence>
<dbReference type="EMBL" id="FWWZ01000001">
    <property type="protein sequence ID" value="SMC09791.1"/>
    <property type="molecule type" value="Genomic_DNA"/>
</dbReference>
<dbReference type="GO" id="GO:0008270">
    <property type="term" value="F:zinc ion binding"/>
    <property type="evidence" value="ECO:0007669"/>
    <property type="project" value="InterPro"/>
</dbReference>
<evidence type="ECO:0000313" key="2">
    <source>
        <dbReference type="EMBL" id="SMC09791.1"/>
    </source>
</evidence>
<name>A0A1W1WU07_9BACT</name>
<organism evidence="2 3">
    <name type="scientific">Nitratiruptor tergarcus DSM 16512</name>
    <dbReference type="NCBI Taxonomy" id="1069081"/>
    <lineage>
        <taxon>Bacteria</taxon>
        <taxon>Pseudomonadati</taxon>
        <taxon>Campylobacterota</taxon>
        <taxon>Epsilonproteobacteria</taxon>
        <taxon>Nautiliales</taxon>
        <taxon>Nitratiruptoraceae</taxon>
        <taxon>Nitratiruptor</taxon>
    </lineage>
</organism>
<dbReference type="PANTHER" id="PTHR42959:SF1">
    <property type="entry name" value="CARBAMOYLTRANSFERASE HYPF"/>
    <property type="match status" value="1"/>
</dbReference>
<reference evidence="3" key="1">
    <citation type="submission" date="2017-04" db="EMBL/GenBank/DDBJ databases">
        <authorList>
            <person name="Varghese N."/>
            <person name="Submissions S."/>
        </authorList>
    </citation>
    <scope>NUCLEOTIDE SEQUENCE [LARGE SCALE GENOMIC DNA]</scope>
    <source>
        <strain evidence="3">DSM 16512</strain>
    </source>
</reference>
<dbReference type="InterPro" id="IPR051060">
    <property type="entry name" value="Carbamoyltrans_HypF-like"/>
</dbReference>
<dbReference type="Gene3D" id="3.90.870.50">
    <property type="match status" value="1"/>
</dbReference>
<evidence type="ECO:0000313" key="3">
    <source>
        <dbReference type="Proteomes" id="UP000192602"/>
    </source>
</evidence>
<protein>
    <submittedName>
        <fullName evidence="2">Hydrogenase maturation factor</fullName>
    </submittedName>
</protein>
<feature type="domain" description="Zinc finger HypF-type" evidence="1">
    <location>
        <begin position="88"/>
        <end position="115"/>
    </location>
</feature>